<dbReference type="AlphaFoldDB" id="R0GMP0"/>
<dbReference type="InterPro" id="IPR024593">
    <property type="entry name" value="DUF3444"/>
</dbReference>
<name>R0GMP0_9BRAS</name>
<dbReference type="PANTHER" id="PTHR45089">
    <property type="entry name" value="DNAJ HEAT SHOCK AMINO-TERMINAL DOMAIN PROTEIN-RELATED"/>
    <property type="match status" value="1"/>
</dbReference>
<dbReference type="Gene3D" id="1.10.287.110">
    <property type="entry name" value="DnaJ domain"/>
    <property type="match status" value="1"/>
</dbReference>
<accession>R0GMP0</accession>
<gene>
    <name evidence="2" type="ORF">CARUB_v10028594mg</name>
</gene>
<reference evidence="3" key="1">
    <citation type="journal article" date="2013" name="Nat. Genet.">
        <title>The Capsella rubella genome and the genomic consequences of rapid mating system evolution.</title>
        <authorList>
            <person name="Slotte T."/>
            <person name="Hazzouri K.M."/>
            <person name="Agren J.A."/>
            <person name="Koenig D."/>
            <person name="Maumus F."/>
            <person name="Guo Y.L."/>
            <person name="Steige K."/>
            <person name="Platts A.E."/>
            <person name="Escobar J.S."/>
            <person name="Newman L.K."/>
            <person name="Wang W."/>
            <person name="Mandakova T."/>
            <person name="Vello E."/>
            <person name="Smith L.M."/>
            <person name="Henz S.R."/>
            <person name="Steffen J."/>
            <person name="Takuno S."/>
            <person name="Brandvain Y."/>
            <person name="Coop G."/>
            <person name="Andolfatto P."/>
            <person name="Hu T.T."/>
            <person name="Blanchette M."/>
            <person name="Clark R.M."/>
            <person name="Quesneville H."/>
            <person name="Nordborg M."/>
            <person name="Gaut B.S."/>
            <person name="Lysak M.A."/>
            <person name="Jenkins J."/>
            <person name="Grimwood J."/>
            <person name="Chapman J."/>
            <person name="Prochnik S."/>
            <person name="Shu S."/>
            <person name="Rokhsar D."/>
            <person name="Schmutz J."/>
            <person name="Weigel D."/>
            <person name="Wright S.I."/>
        </authorList>
    </citation>
    <scope>NUCLEOTIDE SEQUENCE [LARGE SCALE GENOMIC DNA]</scope>
    <source>
        <strain evidence="3">cv. Monte Gargano</strain>
    </source>
</reference>
<dbReference type="EMBL" id="KB870812">
    <property type="protein sequence ID" value="EOA12448.1"/>
    <property type="molecule type" value="Genomic_DNA"/>
</dbReference>
<evidence type="ECO:0000313" key="2">
    <source>
        <dbReference type="EMBL" id="EOA12448.1"/>
    </source>
</evidence>
<dbReference type="STRING" id="81985.R0GMP0"/>
<dbReference type="SUPFAM" id="SSF46565">
    <property type="entry name" value="Chaperone J-domain"/>
    <property type="match status" value="1"/>
</dbReference>
<dbReference type="Pfam" id="PF11926">
    <property type="entry name" value="DUF3444"/>
    <property type="match status" value="1"/>
</dbReference>
<dbReference type="CDD" id="cd06257">
    <property type="entry name" value="DnaJ"/>
    <property type="match status" value="1"/>
</dbReference>
<dbReference type="InterPro" id="IPR036869">
    <property type="entry name" value="J_dom_sf"/>
</dbReference>
<protein>
    <recommendedName>
        <fullName evidence="1">J domain-containing protein</fullName>
    </recommendedName>
</protein>
<organism evidence="2 3">
    <name type="scientific">Capsella rubella</name>
    <dbReference type="NCBI Taxonomy" id="81985"/>
    <lineage>
        <taxon>Eukaryota</taxon>
        <taxon>Viridiplantae</taxon>
        <taxon>Streptophyta</taxon>
        <taxon>Embryophyta</taxon>
        <taxon>Tracheophyta</taxon>
        <taxon>Spermatophyta</taxon>
        <taxon>Magnoliopsida</taxon>
        <taxon>eudicotyledons</taxon>
        <taxon>Gunneridae</taxon>
        <taxon>Pentapetalae</taxon>
        <taxon>rosids</taxon>
        <taxon>malvids</taxon>
        <taxon>Brassicales</taxon>
        <taxon>Brassicaceae</taxon>
        <taxon>Camelineae</taxon>
        <taxon>Capsella</taxon>
    </lineage>
</organism>
<sequence>MMQMDGSIAESNREEARRAKEIAVEKYKAGDLSGAKEYAVKAKDLDPQLCGLLRLNAVLDVRTAFAKKINGELTDWYAVLAVDPTADLETIKSGFKKLALDILFDRDESVGSIVEAQEILADAWKFIENVKSSYDSSRQMNIFVQDTRKNGGRCDRREISPTMIKRALAEKARNTIKLSLERSISASQHYNVGVADDAEDINPLEYNMVQENDFYNFDKDRAEASFGENEVWAAYGYDDMPRFYALVHSVVSQEPFKLRISWLDITNDDEPATKKWVGSGFSKTSGRFAIREHINTVDPKVFSHRLKWTKDAEGFIHIYPAKGDVWAIYKNWSTSWAENGYDEEECSEFEIVEVVEDFDEEIGLMVLPLMKVPGFKAVFRRDSNPFAFSIKELLMFSHQVVYHRLTGQEGENVPEDCLELDPAALSGKLLGLLTLDELLTDDEMSE</sequence>
<evidence type="ECO:0000313" key="3">
    <source>
        <dbReference type="Proteomes" id="UP000029121"/>
    </source>
</evidence>
<keyword evidence="3" id="KW-1185">Reference proteome</keyword>
<evidence type="ECO:0000259" key="1">
    <source>
        <dbReference type="PROSITE" id="PS50076"/>
    </source>
</evidence>
<dbReference type="Proteomes" id="UP000029121">
    <property type="component" value="Unassembled WGS sequence"/>
</dbReference>
<feature type="domain" description="J" evidence="1">
    <location>
        <begin position="75"/>
        <end position="138"/>
    </location>
</feature>
<proteinExistence type="predicted"/>
<dbReference type="eggNOG" id="KOG0714">
    <property type="taxonomic scope" value="Eukaryota"/>
</dbReference>
<dbReference type="InterPro" id="IPR001623">
    <property type="entry name" value="DnaJ_domain"/>
</dbReference>
<dbReference type="PROSITE" id="PS50076">
    <property type="entry name" value="DNAJ_2"/>
    <property type="match status" value="1"/>
</dbReference>